<name>G2Y916_BOTF4</name>
<dbReference type="InParanoid" id="G2Y916"/>
<accession>G2Y916</accession>
<proteinExistence type="predicted"/>
<gene>
    <name evidence="1" type="ORF">BofuT4_uP029680.1</name>
</gene>
<dbReference type="Proteomes" id="UP000008177">
    <property type="component" value="Unplaced contigs"/>
</dbReference>
<dbReference type="AlphaFoldDB" id="G2Y916"/>
<reference evidence="2" key="1">
    <citation type="journal article" date="2011" name="PLoS Genet.">
        <title>Genomic analysis of the necrotrophic fungal pathogens Sclerotinia sclerotiorum and Botrytis cinerea.</title>
        <authorList>
            <person name="Amselem J."/>
            <person name="Cuomo C.A."/>
            <person name="van Kan J.A."/>
            <person name="Viaud M."/>
            <person name="Benito E.P."/>
            <person name="Couloux A."/>
            <person name="Coutinho P.M."/>
            <person name="de Vries R.P."/>
            <person name="Dyer P.S."/>
            <person name="Fillinger S."/>
            <person name="Fournier E."/>
            <person name="Gout L."/>
            <person name="Hahn M."/>
            <person name="Kohn L."/>
            <person name="Lapalu N."/>
            <person name="Plummer K.M."/>
            <person name="Pradier J.M."/>
            <person name="Quevillon E."/>
            <person name="Sharon A."/>
            <person name="Simon A."/>
            <person name="ten Have A."/>
            <person name="Tudzynski B."/>
            <person name="Tudzynski P."/>
            <person name="Wincker P."/>
            <person name="Andrew M."/>
            <person name="Anthouard V."/>
            <person name="Beever R.E."/>
            <person name="Beffa R."/>
            <person name="Benoit I."/>
            <person name="Bouzid O."/>
            <person name="Brault B."/>
            <person name="Chen Z."/>
            <person name="Choquer M."/>
            <person name="Collemare J."/>
            <person name="Cotton P."/>
            <person name="Danchin E.G."/>
            <person name="Da Silva C."/>
            <person name="Gautier A."/>
            <person name="Giraud C."/>
            <person name="Giraud T."/>
            <person name="Gonzalez C."/>
            <person name="Grossetete S."/>
            <person name="Guldener U."/>
            <person name="Henrissat B."/>
            <person name="Howlett B.J."/>
            <person name="Kodira C."/>
            <person name="Kretschmer M."/>
            <person name="Lappartient A."/>
            <person name="Leroch M."/>
            <person name="Levis C."/>
            <person name="Mauceli E."/>
            <person name="Neuveglise C."/>
            <person name="Oeser B."/>
            <person name="Pearson M."/>
            <person name="Poulain J."/>
            <person name="Poussereau N."/>
            <person name="Quesneville H."/>
            <person name="Rascle C."/>
            <person name="Schumacher J."/>
            <person name="Segurens B."/>
            <person name="Sexton A."/>
            <person name="Silva E."/>
            <person name="Sirven C."/>
            <person name="Soanes D.M."/>
            <person name="Talbot N.J."/>
            <person name="Templeton M."/>
            <person name="Yandava C."/>
            <person name="Yarden O."/>
            <person name="Zeng Q."/>
            <person name="Rollins J.A."/>
            <person name="Lebrun M.H."/>
            <person name="Dickman M."/>
        </authorList>
    </citation>
    <scope>NUCLEOTIDE SEQUENCE [LARGE SCALE GENOMIC DNA]</scope>
    <source>
        <strain evidence="2">T4</strain>
    </source>
</reference>
<protein>
    <submittedName>
        <fullName evidence="1">Uncharacterized protein</fullName>
    </submittedName>
</protein>
<sequence length="55" mass="6226">MITTTMNQQAQTQTYLHPLVTPPMICFLIPLPPIPPLHTLLYHPNPIRLLPTSPN</sequence>
<evidence type="ECO:0000313" key="1">
    <source>
        <dbReference type="EMBL" id="CCD49092.1"/>
    </source>
</evidence>
<evidence type="ECO:0000313" key="2">
    <source>
        <dbReference type="Proteomes" id="UP000008177"/>
    </source>
</evidence>
<organism evidence="1 2">
    <name type="scientific">Botryotinia fuckeliana (strain T4)</name>
    <name type="common">Noble rot fungus</name>
    <name type="synonym">Botrytis cinerea</name>
    <dbReference type="NCBI Taxonomy" id="999810"/>
    <lineage>
        <taxon>Eukaryota</taxon>
        <taxon>Fungi</taxon>
        <taxon>Dikarya</taxon>
        <taxon>Ascomycota</taxon>
        <taxon>Pezizomycotina</taxon>
        <taxon>Leotiomycetes</taxon>
        <taxon>Helotiales</taxon>
        <taxon>Sclerotiniaceae</taxon>
        <taxon>Botrytis</taxon>
    </lineage>
</organism>
<dbReference type="HOGENOM" id="CLU_3032092_0_0_1"/>
<dbReference type="EMBL" id="FQ790300">
    <property type="protein sequence ID" value="CCD49092.1"/>
    <property type="molecule type" value="Genomic_DNA"/>
</dbReference>